<dbReference type="GO" id="GO:0006888">
    <property type="term" value="P:endoplasmic reticulum to Golgi vesicle-mediated transport"/>
    <property type="evidence" value="ECO:0007669"/>
    <property type="project" value="UniProtKB-UniRule"/>
</dbReference>
<evidence type="ECO:0000256" key="2">
    <source>
        <dbReference type="ARBA" id="ARBA00022692"/>
    </source>
</evidence>
<evidence type="ECO:0000256" key="5">
    <source>
        <dbReference type="RuleBase" id="RU367026"/>
    </source>
</evidence>
<evidence type="ECO:0000256" key="6">
    <source>
        <dbReference type="SAM" id="Coils"/>
    </source>
</evidence>
<feature type="domain" description="BAP29/BAP31 transmembrane" evidence="7">
    <location>
        <begin position="2"/>
        <end position="64"/>
    </location>
</feature>
<comment type="caution">
    <text evidence="5">Lacks conserved residue(s) required for the propagation of feature annotation.</text>
</comment>
<dbReference type="GO" id="GO:0006886">
    <property type="term" value="P:intracellular protein transport"/>
    <property type="evidence" value="ECO:0007669"/>
    <property type="project" value="UniProtKB-UniRule"/>
</dbReference>
<gene>
    <name evidence="8" type="primary">BCAP29</name>
    <name evidence="8" type="ORF">EVAR_86301_1</name>
</gene>
<evidence type="ECO:0000256" key="1">
    <source>
        <dbReference type="ARBA" id="ARBA00004141"/>
    </source>
</evidence>
<keyword evidence="5" id="KW-0256">Endoplasmic reticulum</keyword>
<evidence type="ECO:0000256" key="3">
    <source>
        <dbReference type="ARBA" id="ARBA00022989"/>
    </source>
</evidence>
<dbReference type="EMBL" id="BGZK01000728">
    <property type="protein sequence ID" value="GBP58139.1"/>
    <property type="molecule type" value="Genomic_DNA"/>
</dbReference>
<dbReference type="InterPro" id="IPR040463">
    <property type="entry name" value="BAP29/BAP31_N"/>
</dbReference>
<evidence type="ECO:0000313" key="9">
    <source>
        <dbReference type="Proteomes" id="UP000299102"/>
    </source>
</evidence>
<dbReference type="GO" id="GO:0005789">
    <property type="term" value="C:endoplasmic reticulum membrane"/>
    <property type="evidence" value="ECO:0007669"/>
    <property type="project" value="UniProtKB-SubCell"/>
</dbReference>
<keyword evidence="9" id="KW-1185">Reference proteome</keyword>
<feature type="coiled-coil region" evidence="6">
    <location>
        <begin position="59"/>
        <end position="127"/>
    </location>
</feature>
<comment type="caution">
    <text evidence="8">The sequence shown here is derived from an EMBL/GenBank/DDBJ whole genome shotgun (WGS) entry which is preliminary data.</text>
</comment>
<feature type="transmembrane region" description="Helical" evidence="5">
    <location>
        <begin position="32"/>
        <end position="49"/>
    </location>
</feature>
<keyword evidence="3 5" id="KW-1133">Transmembrane helix</keyword>
<keyword evidence="2 5" id="KW-0812">Transmembrane</keyword>
<keyword evidence="5" id="KW-0931">ER-Golgi transport</keyword>
<evidence type="ECO:0000256" key="4">
    <source>
        <dbReference type="ARBA" id="ARBA00023136"/>
    </source>
</evidence>
<keyword evidence="4 5" id="KW-0472">Membrane</keyword>
<name>A0A4C1X6Z6_EUMVA</name>
<dbReference type="STRING" id="151549.A0A4C1X6Z6"/>
<keyword evidence="6" id="KW-0175">Coiled coil</keyword>
<dbReference type="GO" id="GO:0070973">
    <property type="term" value="P:protein localization to endoplasmic reticulum exit site"/>
    <property type="evidence" value="ECO:0007669"/>
    <property type="project" value="UniProtKB-UniRule"/>
</dbReference>
<comment type="similarity">
    <text evidence="5">Belongs to the BCAP29/BCAP31 family.</text>
</comment>
<dbReference type="PANTHER" id="PTHR12701">
    <property type="entry name" value="BCR-ASSOCIATED PROTEIN, BAP"/>
    <property type="match status" value="1"/>
</dbReference>
<dbReference type="Proteomes" id="UP000299102">
    <property type="component" value="Unassembled WGS sequence"/>
</dbReference>
<dbReference type="InterPro" id="IPR008417">
    <property type="entry name" value="BAP29/BAP31"/>
</dbReference>
<accession>A0A4C1X6Z6</accession>
<comment type="function">
    <text evidence="5">May play a role in anterograde transport of membrane proteins from the endoplasmic reticulum to the Golgi.</text>
</comment>
<keyword evidence="5" id="KW-0653">Protein transport</keyword>
<sequence>MRKYSHPAESVTPSLANDMKNSIRLFRAQRNFYITSFAIFLAFVIRRLINMIIIQAEMLEKSSQIIQEAERAKELAKTTVLAHTIHSAGDSNVSELQAQLESLQYLLNEEKNKTKLLEEQINQWKTKYEKTYDLQNDK</sequence>
<proteinExistence type="inferred from homology"/>
<keyword evidence="8" id="KW-0675">Receptor</keyword>
<dbReference type="AlphaFoldDB" id="A0A4C1X6Z6"/>
<comment type="subcellular location">
    <subcellularLocation>
        <location evidence="5">Endoplasmic reticulum membrane</location>
        <topology evidence="5">Multi-pass membrane protein</topology>
    </subcellularLocation>
    <subcellularLocation>
        <location evidence="1">Membrane</location>
        <topology evidence="1">Multi-pass membrane protein</topology>
    </subcellularLocation>
</comment>
<dbReference type="Pfam" id="PF05529">
    <property type="entry name" value="Bap31"/>
    <property type="match status" value="1"/>
</dbReference>
<protein>
    <recommendedName>
        <fullName evidence="5">Endoplasmic reticulum transmembrane protein</fullName>
    </recommendedName>
</protein>
<evidence type="ECO:0000313" key="8">
    <source>
        <dbReference type="EMBL" id="GBP58139.1"/>
    </source>
</evidence>
<evidence type="ECO:0000259" key="7">
    <source>
        <dbReference type="Pfam" id="PF05529"/>
    </source>
</evidence>
<organism evidence="8 9">
    <name type="scientific">Eumeta variegata</name>
    <name type="common">Bagworm moth</name>
    <name type="synonym">Eumeta japonica</name>
    <dbReference type="NCBI Taxonomy" id="151549"/>
    <lineage>
        <taxon>Eukaryota</taxon>
        <taxon>Metazoa</taxon>
        <taxon>Ecdysozoa</taxon>
        <taxon>Arthropoda</taxon>
        <taxon>Hexapoda</taxon>
        <taxon>Insecta</taxon>
        <taxon>Pterygota</taxon>
        <taxon>Neoptera</taxon>
        <taxon>Endopterygota</taxon>
        <taxon>Lepidoptera</taxon>
        <taxon>Glossata</taxon>
        <taxon>Ditrysia</taxon>
        <taxon>Tineoidea</taxon>
        <taxon>Psychidae</taxon>
        <taxon>Oiketicinae</taxon>
        <taxon>Eumeta</taxon>
    </lineage>
</organism>
<dbReference type="PANTHER" id="PTHR12701:SF20">
    <property type="entry name" value="ENDOPLASMIC RETICULUM TRANSMEMBRANE PROTEIN"/>
    <property type="match status" value="1"/>
</dbReference>
<keyword evidence="5" id="KW-0813">Transport</keyword>
<dbReference type="OrthoDB" id="435607at2759"/>
<reference evidence="8 9" key="1">
    <citation type="journal article" date="2019" name="Commun. Biol.">
        <title>The bagworm genome reveals a unique fibroin gene that provides high tensile strength.</title>
        <authorList>
            <person name="Kono N."/>
            <person name="Nakamura H."/>
            <person name="Ohtoshi R."/>
            <person name="Tomita M."/>
            <person name="Numata K."/>
            <person name="Arakawa K."/>
        </authorList>
    </citation>
    <scope>NUCLEOTIDE SEQUENCE [LARGE SCALE GENOMIC DNA]</scope>
</reference>